<evidence type="ECO:0000313" key="2">
    <source>
        <dbReference type="Proteomes" id="UP000198481"/>
    </source>
</evidence>
<dbReference type="Proteomes" id="UP000198481">
    <property type="component" value="Chromosome I"/>
</dbReference>
<dbReference type="EMBL" id="LT629762">
    <property type="protein sequence ID" value="SDS84891.1"/>
    <property type="molecule type" value="Genomic_DNA"/>
</dbReference>
<dbReference type="Pfam" id="PF20290">
    <property type="entry name" value="MC4"/>
    <property type="match status" value="1"/>
</dbReference>
<organism evidence="1 2">
    <name type="scientific">Pseudomonas prosekii</name>
    <dbReference type="NCBI Taxonomy" id="1148509"/>
    <lineage>
        <taxon>Bacteria</taxon>
        <taxon>Pseudomonadati</taxon>
        <taxon>Pseudomonadota</taxon>
        <taxon>Gammaproteobacteria</taxon>
        <taxon>Pseudomonadales</taxon>
        <taxon>Pseudomonadaceae</taxon>
        <taxon>Pseudomonas</taxon>
    </lineage>
</organism>
<sequence length="175" mass="19495">MISSLPYLPIDEEFDLNTAILALLLLNMAQNGRGNLVLDFEKIQIFLYLIKNPSKISKILRLADKPGTPLDKRLTYTIESLSSNVDILFDRRKAKLLIKRLAALGFLRCEGDAKSNSIRYALSDMGNNFACSLSGEAANKNYFCSLIEIISKLGPLQSQPTTKLNAWLNTLLKGN</sequence>
<dbReference type="RefSeq" id="WP_092275173.1">
    <property type="nucleotide sequence ID" value="NZ_LT629762.1"/>
</dbReference>
<dbReference type="AlphaFoldDB" id="A0A1H1VKK7"/>
<gene>
    <name evidence="1" type="ORF">SAMN05216222_2434</name>
</gene>
<dbReference type="InterPro" id="IPR046902">
    <property type="entry name" value="ABC-3C_MC4"/>
</dbReference>
<proteinExistence type="predicted"/>
<name>A0A1H1VKK7_9PSED</name>
<evidence type="ECO:0000313" key="1">
    <source>
        <dbReference type="EMBL" id="SDS84891.1"/>
    </source>
</evidence>
<dbReference type="STRING" id="1148509.SAMN05216222_2434"/>
<protein>
    <submittedName>
        <fullName evidence="1">Uncharacterized protein</fullName>
    </submittedName>
</protein>
<accession>A0A1H1VKK7</accession>
<reference evidence="1 2" key="1">
    <citation type="submission" date="2016-10" db="EMBL/GenBank/DDBJ databases">
        <authorList>
            <person name="de Groot N.N."/>
        </authorList>
    </citation>
    <scope>NUCLEOTIDE SEQUENCE [LARGE SCALE GENOMIC DNA]</scope>
    <source>
        <strain evidence="1 2">LMG 26867</strain>
    </source>
</reference>